<dbReference type="Gene3D" id="1.10.510.10">
    <property type="entry name" value="Transferase(Phosphotransferase) domain 1"/>
    <property type="match status" value="2"/>
</dbReference>
<dbReference type="Gene3D" id="3.30.70.1230">
    <property type="entry name" value="Nucleotide cyclase"/>
    <property type="match status" value="1"/>
</dbReference>
<dbReference type="PANTHER" id="PTHR44329">
    <property type="entry name" value="SERINE/THREONINE-PROTEIN KINASE TNNI3K-RELATED"/>
    <property type="match status" value="1"/>
</dbReference>
<organism evidence="16">
    <name type="scientific">Hordeum vulgare subsp. vulgare</name>
    <name type="common">Domesticated barley</name>
    <dbReference type="NCBI Taxonomy" id="112509"/>
    <lineage>
        <taxon>Eukaryota</taxon>
        <taxon>Viridiplantae</taxon>
        <taxon>Streptophyta</taxon>
        <taxon>Embryophyta</taxon>
        <taxon>Tracheophyta</taxon>
        <taxon>Spermatophyta</taxon>
        <taxon>Magnoliopsida</taxon>
        <taxon>Liliopsida</taxon>
        <taxon>Poales</taxon>
        <taxon>Poaceae</taxon>
        <taxon>BOP clade</taxon>
        <taxon>Pooideae</taxon>
        <taxon>Triticodae</taxon>
        <taxon>Triticeae</taxon>
        <taxon>Hordeinae</taxon>
        <taxon>Hordeum</taxon>
    </lineage>
</organism>
<evidence type="ECO:0000256" key="6">
    <source>
        <dbReference type="ARBA" id="ARBA00022741"/>
    </source>
</evidence>
<feature type="binding site" evidence="11">
    <location>
        <position position="830"/>
    </location>
    <ligand>
        <name>ATP</name>
        <dbReference type="ChEBI" id="CHEBI:30616"/>
    </ligand>
</feature>
<dbReference type="PROSITE" id="PS50011">
    <property type="entry name" value="PROTEIN_KINASE_DOM"/>
    <property type="match status" value="2"/>
</dbReference>
<dbReference type="PROSITE" id="PS00107">
    <property type="entry name" value="PROTEIN_KINASE_ATP"/>
    <property type="match status" value="2"/>
</dbReference>
<keyword evidence="5" id="KW-0808">Transferase</keyword>
<dbReference type="InterPro" id="IPR011009">
    <property type="entry name" value="Kinase-like_dom_sf"/>
</dbReference>
<name>F2E4N3_HORVV</name>
<proteinExistence type="evidence at transcript level"/>
<dbReference type="Gene3D" id="3.30.200.20">
    <property type="entry name" value="Phosphorylase Kinase, domain 1"/>
    <property type="match status" value="2"/>
</dbReference>
<comment type="catalytic activity">
    <reaction evidence="9">
        <text>L-threonyl-[protein] + ATP = O-phospho-L-threonyl-[protein] + ADP + H(+)</text>
        <dbReference type="Rhea" id="RHEA:46608"/>
        <dbReference type="Rhea" id="RHEA-COMP:11060"/>
        <dbReference type="Rhea" id="RHEA-COMP:11605"/>
        <dbReference type="ChEBI" id="CHEBI:15378"/>
        <dbReference type="ChEBI" id="CHEBI:30013"/>
        <dbReference type="ChEBI" id="CHEBI:30616"/>
        <dbReference type="ChEBI" id="CHEBI:61977"/>
        <dbReference type="ChEBI" id="CHEBI:456216"/>
        <dbReference type="EC" id="2.7.11.1"/>
    </reaction>
</comment>
<keyword evidence="13" id="KW-0472">Membrane</keyword>
<feature type="domain" description="Guanylate cyclase" evidence="15">
    <location>
        <begin position="1130"/>
        <end position="1282"/>
    </location>
</feature>
<feature type="transmembrane region" description="Helical" evidence="13">
    <location>
        <begin position="757"/>
        <end position="784"/>
    </location>
</feature>
<dbReference type="EMBL" id="AK371107">
    <property type="protein sequence ID" value="BAK02305.1"/>
    <property type="molecule type" value="mRNA"/>
</dbReference>
<dbReference type="InterPro" id="IPR008271">
    <property type="entry name" value="Ser/Thr_kinase_AS"/>
</dbReference>
<dbReference type="CDD" id="cd13999">
    <property type="entry name" value="STKc_MAP3K-like"/>
    <property type="match status" value="2"/>
</dbReference>
<dbReference type="InterPro" id="IPR051681">
    <property type="entry name" value="Ser/Thr_Kinases-Pseudokinases"/>
</dbReference>
<dbReference type="PRINTS" id="PR00109">
    <property type="entry name" value="TYRKINASE"/>
</dbReference>
<dbReference type="PROSITE" id="PS50125">
    <property type="entry name" value="GUANYLATE_CYCLASE_2"/>
    <property type="match status" value="1"/>
</dbReference>
<dbReference type="Pfam" id="PF00211">
    <property type="entry name" value="Guanylate_cyc"/>
    <property type="match status" value="1"/>
</dbReference>
<evidence type="ECO:0000256" key="8">
    <source>
        <dbReference type="ARBA" id="ARBA00022840"/>
    </source>
</evidence>
<feature type="region of interest" description="Disordered" evidence="12">
    <location>
        <begin position="1065"/>
        <end position="1120"/>
    </location>
</feature>
<evidence type="ECO:0000256" key="10">
    <source>
        <dbReference type="ARBA" id="ARBA00048679"/>
    </source>
</evidence>
<evidence type="ECO:0000256" key="3">
    <source>
        <dbReference type="ARBA" id="ARBA00012513"/>
    </source>
</evidence>
<dbReference type="PANTHER" id="PTHR44329:SF298">
    <property type="entry name" value="MIXED LINEAGE KINASE DOMAIN-LIKE PROTEIN"/>
    <property type="match status" value="1"/>
</dbReference>
<dbReference type="InterPro" id="IPR017441">
    <property type="entry name" value="Protein_kinase_ATP_BS"/>
</dbReference>
<evidence type="ECO:0000256" key="4">
    <source>
        <dbReference type="ARBA" id="ARBA00022527"/>
    </source>
</evidence>
<dbReference type="Gene3D" id="3.40.190.10">
    <property type="entry name" value="Periplasmic binding protein-like II"/>
    <property type="match status" value="4"/>
</dbReference>
<evidence type="ECO:0000256" key="2">
    <source>
        <dbReference type="ARBA" id="ARBA00010507"/>
    </source>
</evidence>
<keyword evidence="4" id="KW-0723">Serine/threonine-protein kinase</keyword>
<dbReference type="InterPro" id="IPR001245">
    <property type="entry name" value="Ser-Thr/Tyr_kinase_cat_dom"/>
</dbReference>
<accession>F2E4N3</accession>
<dbReference type="FunFam" id="3.30.200.20:FF:000180">
    <property type="entry name" value="serine/threonine-protein kinase STY46-like"/>
    <property type="match status" value="1"/>
</dbReference>
<dbReference type="SMART" id="SM00044">
    <property type="entry name" value="CYCc"/>
    <property type="match status" value="1"/>
</dbReference>
<feature type="domain" description="Protein kinase" evidence="14">
    <location>
        <begin position="1399"/>
        <end position="1652"/>
    </location>
</feature>
<dbReference type="GO" id="GO:0009190">
    <property type="term" value="P:cyclic nucleotide biosynthetic process"/>
    <property type="evidence" value="ECO:0007669"/>
    <property type="project" value="InterPro"/>
</dbReference>
<dbReference type="SMART" id="SM00220">
    <property type="entry name" value="S_TKc"/>
    <property type="match status" value="2"/>
</dbReference>
<dbReference type="GO" id="GO:0005524">
    <property type="term" value="F:ATP binding"/>
    <property type="evidence" value="ECO:0007669"/>
    <property type="project" value="UniProtKB-UniRule"/>
</dbReference>
<comment type="subcellular location">
    <subcellularLocation>
        <location evidence="1">Membrane</location>
        <topology evidence="1">Single-pass membrane protein</topology>
    </subcellularLocation>
</comment>
<dbReference type="GO" id="GO:0016020">
    <property type="term" value="C:membrane"/>
    <property type="evidence" value="ECO:0007669"/>
    <property type="project" value="UniProtKB-SubCell"/>
</dbReference>
<dbReference type="GO" id="GO:0004674">
    <property type="term" value="F:protein serine/threonine kinase activity"/>
    <property type="evidence" value="ECO:0007669"/>
    <property type="project" value="UniProtKB-KW"/>
</dbReference>
<sequence length="1661" mass="181596">MNRGGGGRGLPPLLLLGVVAAFVVICLSDSALGVRLYGAGTSTTLSVWNAWLKAYTYTRDDVRLQYSSLGTTNALQTYAAGDADFMSLDRAIPEDQVGLYGDLAQFPIAGQALVLAYTISTLNSTDPPLILDRNTTGRIWAGDILQWDDEAIRQLNPDIAAKLPATNITLGYSDNAVISVPEVFKLALSSFSARFAEELALSPGRNFSNMPPARRGTGVNAGSSSVTRVNWLKLTSTDALTFVNYYDAVAGGVKWAKMYNRENVLVKASTVTMQSAMAAFLPAFGQSNFTVDIYDASGANSWPISYMSYFSMGRNVTVFDCNVVRELLNFVAWIHTNDGASQALIDLNFAPLDVTLRKRLIDLLNTIECNKRRVYTTDYLVGVGPSLPLYTAWAVARSSTDIKVKYYLSSASTEAAQQVVSYDTDFGATDSGLSDSWSVAIPDLALLPITAYAAVPGYNLPELKGYTLVLDFDTIAAIFLNNLTTWDDQRIKGLNTDDVASRLPNRSIIVCTQSTPSETTTLFTSVLSATVPEFAAAVVSGPTATFPVQQAVNRSFVADSTDNLLSHFNNSYTFGFARLYDVKLSKNIDAASLINPAGFVVAATTESVISAVNDYLANGTDPSFSSLSLGPGNGSWPMATFGSFFYRQTTMTDCSKAAALAEFLYWTQTDPIATDLAETQGFILSTSAKPIKRQFLTLLQNFTCEGVRVSSLADCINDGQLCSDAGYCATNGCVCDAKHMGAYCQDLVSVNESSDKALVIGLSVVLPVAGVLFILLACIALLLLAMVARRREQSDWEIDFDELEMGDILGTGGFGEVYRATWKGTEVAVKVMASEKATKEMERNFKDEVRVMTALRHPNVVLFMAACTRAPRMCIVMELMALGSLFDLLHNELIVDIPTQLKAKVAYQASKGMHFLHSSGIVHRDLKSLNLLLDSKWNVKVSDFGLTKFKEDMKKNDAKNLVGSVHWAAPEVLEEAPGIDFVLADVYSFGIIMWEILTREQPHVSMSPAAVAVAVLRDGLRPPLPQGDAAGPPEYVELMTNCWHSDPGVRPTFLEIMTRLSSMAGDGTGVSTSCTSSSSKGGNYASWSSTHSHSPTTSRSSRSSADRGAGASAGVEAITHDIRPPEGELTIVFTDISRAASLWEFDPMAMRDATVMHNAALRGLLMKHKGYEVIFIRDRNSGEGSFCMAFQQAADALAWCLDVQQALLKVDWPERLLEHPGAAEQRAENYPSREGQDGDGLLYRGLRVRMGVHSGPARMIRDPMSRRVEYIGPTVHTAARITALAHGGQILFSNAAHRQVRSSSLAQEMQNNIACLGTFEMPDSPKGSKLYEIKPEGLEGRFFGGVAKDGRGGSGDQAERGEADGEVQTTVGDGMAFKEDNFLTSANLCRWIIDYNEITQSGTQLGLGSYGVVSRGKWKGVDVAVKRFIKQKLDERRMLEFRAEMAFLSELHHPNIVLFIGACVKKPNLCIITEFVKQGSLQDILLDTNTKLAWARKLTLLRSAALGVNYLHSLHPTIIHRDLKPSNLLVDENWSVKVADFGFARIKEENATMTRCGTPCWTAPEIIRGEKYDERADVFSFGVIMWEVLTRRRPYAGLNFMGVSLDVLDGRRPQIPHDCPAHYAKIMRKCWHDRPDKRPSMADVLAYFDRQIGDDDARTAP</sequence>
<dbReference type="InterPro" id="IPR000719">
    <property type="entry name" value="Prot_kinase_dom"/>
</dbReference>
<evidence type="ECO:0000313" key="16">
    <source>
        <dbReference type="EMBL" id="BAK02305.1"/>
    </source>
</evidence>
<dbReference type="SUPFAM" id="SSF56112">
    <property type="entry name" value="Protein kinase-like (PK-like)"/>
    <property type="match status" value="2"/>
</dbReference>
<dbReference type="Pfam" id="PF12849">
    <property type="entry name" value="PBP_like_2"/>
    <property type="match status" value="2"/>
</dbReference>
<feature type="domain" description="Protein kinase" evidence="14">
    <location>
        <begin position="803"/>
        <end position="1063"/>
    </location>
</feature>
<dbReference type="SUPFAM" id="SSF55073">
    <property type="entry name" value="Nucleotide cyclase"/>
    <property type="match status" value="1"/>
</dbReference>
<keyword evidence="8 11" id="KW-0067">ATP-binding</keyword>
<dbReference type="GO" id="GO:0035556">
    <property type="term" value="P:intracellular signal transduction"/>
    <property type="evidence" value="ECO:0007669"/>
    <property type="project" value="InterPro"/>
</dbReference>
<keyword evidence="7" id="KW-0418">Kinase</keyword>
<dbReference type="Pfam" id="PF07714">
    <property type="entry name" value="PK_Tyr_Ser-Thr"/>
    <property type="match status" value="2"/>
</dbReference>
<evidence type="ECO:0000256" key="7">
    <source>
        <dbReference type="ARBA" id="ARBA00022777"/>
    </source>
</evidence>
<feature type="compositionally biased region" description="Low complexity" evidence="12">
    <location>
        <begin position="1069"/>
        <end position="1114"/>
    </location>
</feature>
<evidence type="ECO:0000256" key="13">
    <source>
        <dbReference type="SAM" id="Phobius"/>
    </source>
</evidence>
<keyword evidence="13" id="KW-1133">Transmembrane helix</keyword>
<evidence type="ECO:0000256" key="12">
    <source>
        <dbReference type="SAM" id="MobiDB-lite"/>
    </source>
</evidence>
<evidence type="ECO:0000256" key="11">
    <source>
        <dbReference type="PROSITE-ProRule" id="PRU10141"/>
    </source>
</evidence>
<reference evidence="16" key="1">
    <citation type="journal article" date="2011" name="Plant Physiol.">
        <title>Comprehensive sequence analysis of 24,783 barley full-length cDNAs derived from 12 clone libraries.</title>
        <authorList>
            <person name="Matsumoto T."/>
            <person name="Tanaka T."/>
            <person name="Sakai H."/>
            <person name="Amano N."/>
            <person name="Kanamori H."/>
            <person name="Kurita K."/>
            <person name="Kikuta A."/>
            <person name="Kamiya K."/>
            <person name="Yamamoto M."/>
            <person name="Ikawa H."/>
            <person name="Fujii N."/>
            <person name="Hori K."/>
            <person name="Itoh T."/>
            <person name="Sato K."/>
        </authorList>
    </citation>
    <scope>NUCLEOTIDE SEQUENCE</scope>
    <source>
        <tissue evidence="16">Shoot and root</tissue>
    </source>
</reference>
<dbReference type="InterPro" id="IPR024370">
    <property type="entry name" value="PBP_domain"/>
</dbReference>
<protein>
    <recommendedName>
        <fullName evidence="3">non-specific serine/threonine protein kinase</fullName>
        <ecNumber evidence="3">2.7.11.1</ecNumber>
    </recommendedName>
</protein>
<dbReference type="InterPro" id="IPR029787">
    <property type="entry name" value="Nucleotide_cyclase"/>
</dbReference>
<evidence type="ECO:0000259" key="14">
    <source>
        <dbReference type="PROSITE" id="PS50011"/>
    </source>
</evidence>
<dbReference type="SUPFAM" id="SSF53850">
    <property type="entry name" value="Periplasmic binding protein-like II"/>
    <property type="match status" value="2"/>
</dbReference>
<comment type="similarity">
    <text evidence="2">Belongs to the protein kinase superfamily. TKL Ser/Thr protein kinase family. RAF subfamily.</text>
</comment>
<keyword evidence="13" id="KW-0812">Transmembrane</keyword>
<comment type="catalytic activity">
    <reaction evidence="10">
        <text>L-seryl-[protein] + ATP = O-phospho-L-seryl-[protein] + ADP + H(+)</text>
        <dbReference type="Rhea" id="RHEA:17989"/>
        <dbReference type="Rhea" id="RHEA-COMP:9863"/>
        <dbReference type="Rhea" id="RHEA-COMP:11604"/>
        <dbReference type="ChEBI" id="CHEBI:15378"/>
        <dbReference type="ChEBI" id="CHEBI:29999"/>
        <dbReference type="ChEBI" id="CHEBI:30616"/>
        <dbReference type="ChEBI" id="CHEBI:83421"/>
        <dbReference type="ChEBI" id="CHEBI:456216"/>
        <dbReference type="EC" id="2.7.11.1"/>
    </reaction>
</comment>
<dbReference type="CDD" id="cd07302">
    <property type="entry name" value="CHD"/>
    <property type="match status" value="1"/>
</dbReference>
<dbReference type="EC" id="2.7.11.1" evidence="3"/>
<feature type="binding site" evidence="11">
    <location>
        <position position="1426"/>
    </location>
    <ligand>
        <name>ATP</name>
        <dbReference type="ChEBI" id="CHEBI:30616"/>
    </ligand>
</feature>
<evidence type="ECO:0000256" key="5">
    <source>
        <dbReference type="ARBA" id="ARBA00022679"/>
    </source>
</evidence>
<dbReference type="FunFam" id="3.30.200.20:FF:000060">
    <property type="entry name" value="Serine/threonine-protein kinase isoform 1"/>
    <property type="match status" value="1"/>
</dbReference>
<evidence type="ECO:0000256" key="9">
    <source>
        <dbReference type="ARBA" id="ARBA00047899"/>
    </source>
</evidence>
<keyword evidence="6 11" id="KW-0547">Nucleotide-binding</keyword>
<evidence type="ECO:0000259" key="15">
    <source>
        <dbReference type="PROSITE" id="PS50125"/>
    </source>
</evidence>
<dbReference type="InterPro" id="IPR001054">
    <property type="entry name" value="A/G_cyclase"/>
</dbReference>
<evidence type="ECO:0000256" key="1">
    <source>
        <dbReference type="ARBA" id="ARBA00004167"/>
    </source>
</evidence>
<dbReference type="PROSITE" id="PS00108">
    <property type="entry name" value="PROTEIN_KINASE_ST"/>
    <property type="match status" value="2"/>
</dbReference>